<reference evidence="6 7" key="1">
    <citation type="submission" date="2023-07" db="EMBL/GenBank/DDBJ databases">
        <title>Genomic Encyclopedia of Type Strains, Phase IV (KMG-IV): sequencing the most valuable type-strain genomes for metagenomic binning, comparative biology and taxonomic classification.</title>
        <authorList>
            <person name="Goeker M."/>
        </authorList>
    </citation>
    <scope>NUCLEOTIDE SEQUENCE [LARGE SCALE GENOMIC DNA]</scope>
    <source>
        <strain evidence="6 7">DSM 22616</strain>
    </source>
</reference>
<evidence type="ECO:0000256" key="4">
    <source>
        <dbReference type="HAMAP-Rule" id="MF_00271"/>
    </source>
</evidence>
<comment type="function">
    <text evidence="4">Produces ATP from ADP in the presence of a proton gradient across the membrane.</text>
</comment>
<dbReference type="PANTHER" id="PTHR11671">
    <property type="entry name" value="V-TYPE ATP SYNTHASE SUBUNIT D"/>
    <property type="match status" value="1"/>
</dbReference>
<accession>A0ABU0AT57</accession>
<keyword evidence="5" id="KW-0175">Coiled coil</keyword>
<keyword evidence="2 4" id="KW-0813">Transport</keyword>
<evidence type="ECO:0000313" key="6">
    <source>
        <dbReference type="EMBL" id="MDQ0274451.1"/>
    </source>
</evidence>
<dbReference type="HAMAP" id="MF_00271">
    <property type="entry name" value="ATP_synth_D_arch"/>
    <property type="match status" value="1"/>
</dbReference>
<dbReference type="RefSeq" id="WP_307494906.1">
    <property type="nucleotide sequence ID" value="NZ_JAUSTN010000002.1"/>
</dbReference>
<evidence type="ECO:0000256" key="5">
    <source>
        <dbReference type="SAM" id="Coils"/>
    </source>
</evidence>
<keyword evidence="4" id="KW-0066">ATP synthesis</keyword>
<dbReference type="Gene3D" id="1.10.287.3240">
    <property type="match status" value="1"/>
</dbReference>
<evidence type="ECO:0000313" key="7">
    <source>
        <dbReference type="Proteomes" id="UP001236559"/>
    </source>
</evidence>
<organism evidence="6 7">
    <name type="scientific">Peptoniphilus koenoeneniae</name>
    <dbReference type="NCBI Taxonomy" id="507751"/>
    <lineage>
        <taxon>Bacteria</taxon>
        <taxon>Bacillati</taxon>
        <taxon>Bacillota</taxon>
        <taxon>Tissierellia</taxon>
        <taxon>Tissierellales</taxon>
        <taxon>Peptoniphilaceae</taxon>
        <taxon>Peptoniphilus</taxon>
    </lineage>
</organism>
<evidence type="ECO:0000256" key="1">
    <source>
        <dbReference type="ARBA" id="ARBA00005850"/>
    </source>
</evidence>
<comment type="similarity">
    <text evidence="1 4">Belongs to the V-ATPase D subunit family.</text>
</comment>
<sequence length="216" mass="24892">MNKNIVPTKANLMEIKGQLTFAKKGYELLDKKRTVLIKEMMDLNKQAAKLQETIVTAFKESYDALEDATITMGTQQVYEISKSVPLEENYEILSRSVMGVEIPLIKYEKKKNKGGYSIHKTTTAFDMASFDLNNVKYLIYQLAEVENAVFRLATEIKKTGRRANALDKKLIPEYTQIVKNIENILGEKEREDFFRLKKVKDKKTRKKAKIKNIQTA</sequence>
<feature type="coiled-coil region" evidence="5">
    <location>
        <begin position="33"/>
        <end position="60"/>
    </location>
</feature>
<dbReference type="Pfam" id="PF01813">
    <property type="entry name" value="ATP-synt_D"/>
    <property type="match status" value="1"/>
</dbReference>
<evidence type="ECO:0000256" key="3">
    <source>
        <dbReference type="ARBA" id="ARBA00023065"/>
    </source>
</evidence>
<evidence type="ECO:0000256" key="2">
    <source>
        <dbReference type="ARBA" id="ARBA00022448"/>
    </source>
</evidence>
<dbReference type="Proteomes" id="UP001236559">
    <property type="component" value="Unassembled WGS sequence"/>
</dbReference>
<dbReference type="EMBL" id="JAUSTN010000002">
    <property type="protein sequence ID" value="MDQ0274451.1"/>
    <property type="molecule type" value="Genomic_DNA"/>
</dbReference>
<dbReference type="NCBIfam" id="TIGR00309">
    <property type="entry name" value="V_ATPase_subD"/>
    <property type="match status" value="1"/>
</dbReference>
<proteinExistence type="inferred from homology"/>
<keyword evidence="7" id="KW-1185">Reference proteome</keyword>
<dbReference type="InterPro" id="IPR002699">
    <property type="entry name" value="V_ATPase_D"/>
</dbReference>
<keyword evidence="3 4" id="KW-0406">Ion transport</keyword>
<name>A0ABU0AT57_9FIRM</name>
<protein>
    <recommendedName>
        <fullName evidence="4">V-type ATP synthase subunit D</fullName>
    </recommendedName>
    <alternativeName>
        <fullName evidence="4">V-ATPase subunit D</fullName>
    </alternativeName>
</protein>
<comment type="caution">
    <text evidence="6">The sequence shown here is derived from an EMBL/GenBank/DDBJ whole genome shotgun (WGS) entry which is preliminary data.</text>
</comment>
<keyword evidence="4" id="KW-0375">Hydrogen ion transport</keyword>
<gene>
    <name evidence="4" type="primary">atpD</name>
    <name evidence="6" type="ORF">J2S72_000459</name>
</gene>